<comment type="caution">
    <text evidence="1">The sequence shown here is derived from an EMBL/GenBank/DDBJ whole genome shotgun (WGS) entry which is preliminary data.</text>
</comment>
<dbReference type="EMBL" id="JAOVZO020000018">
    <property type="protein sequence ID" value="MDC8014406.1"/>
    <property type="molecule type" value="Genomic_DNA"/>
</dbReference>
<accession>A0A9X3YL46</accession>
<keyword evidence="2" id="KW-1185">Reference proteome</keyword>
<reference evidence="1" key="1">
    <citation type="submission" date="2023-02" db="EMBL/GenBank/DDBJ databases">
        <title>Tahibacter soli sp. nov. isolated from soil.</title>
        <authorList>
            <person name="Baek J.H."/>
            <person name="Lee J.K."/>
            <person name="Choi D.G."/>
            <person name="Jeon C.O."/>
        </authorList>
    </citation>
    <scope>NUCLEOTIDE SEQUENCE</scope>
    <source>
        <strain evidence="1">BL</strain>
    </source>
</reference>
<organism evidence="1 2">
    <name type="scientific">Tahibacter soli</name>
    <dbReference type="NCBI Taxonomy" id="2983605"/>
    <lineage>
        <taxon>Bacteria</taxon>
        <taxon>Pseudomonadati</taxon>
        <taxon>Pseudomonadota</taxon>
        <taxon>Gammaproteobacteria</taxon>
        <taxon>Lysobacterales</taxon>
        <taxon>Rhodanobacteraceae</taxon>
        <taxon>Tahibacter</taxon>
    </lineage>
</organism>
<sequence>MEDTFSPRIAATLVHRTGEGTSAHEVADIVVALCQDTERALTPIIGPVGVGALYQHSLHLAKVAYPWIDIIPTRPATAADFSVFHTLLAQQTAETALAGGKEVLEAFFRLLVSLIGFSLSEQLLAAVWTDPAPDTSAQDVVP</sequence>
<dbReference type="Proteomes" id="UP001139971">
    <property type="component" value="Unassembled WGS sequence"/>
</dbReference>
<dbReference type="RefSeq" id="WP_263545152.1">
    <property type="nucleotide sequence ID" value="NZ_JAOVZO020000018.1"/>
</dbReference>
<dbReference type="AlphaFoldDB" id="A0A9X3YL46"/>
<gene>
    <name evidence="1" type="ORF">OD750_017815</name>
</gene>
<evidence type="ECO:0000313" key="1">
    <source>
        <dbReference type="EMBL" id="MDC8014406.1"/>
    </source>
</evidence>
<proteinExistence type="predicted"/>
<protein>
    <submittedName>
        <fullName evidence="1">Uncharacterized protein</fullName>
    </submittedName>
</protein>
<evidence type="ECO:0000313" key="2">
    <source>
        <dbReference type="Proteomes" id="UP001139971"/>
    </source>
</evidence>
<name>A0A9X3YL46_9GAMM</name>